<sequence length="229" mass="25037">MTTLGVTDPDGATPEDNDLHHAARGGNTTAIHFLLQRWGRDYLEARDNYGRTPLYLAALHGHADAVEALLGFGADPNARTALNRTPLSAADAYGQTEISQMLRDNGANPAYWQTHLCMAAQLGNATMVEELLDANAANRDRRDFGYGRTPLMWAAVMGHVEAVRVLLDADAVINMVDFQECTPWGLAADNRHTDIVNMIIVKMLQDRRRGREITTALTAGKRGIGGLRS</sequence>
<keyword evidence="2 3" id="KW-0040">ANK repeat</keyword>
<feature type="repeat" description="ANK" evidence="3">
    <location>
        <begin position="49"/>
        <end position="81"/>
    </location>
</feature>
<organism evidence="5 6">
    <name type="scientific">Cercophora newfieldiana</name>
    <dbReference type="NCBI Taxonomy" id="92897"/>
    <lineage>
        <taxon>Eukaryota</taxon>
        <taxon>Fungi</taxon>
        <taxon>Dikarya</taxon>
        <taxon>Ascomycota</taxon>
        <taxon>Pezizomycotina</taxon>
        <taxon>Sordariomycetes</taxon>
        <taxon>Sordariomycetidae</taxon>
        <taxon>Sordariales</taxon>
        <taxon>Lasiosphaeriaceae</taxon>
        <taxon>Cercophora</taxon>
    </lineage>
</organism>
<evidence type="ECO:0000256" key="2">
    <source>
        <dbReference type="ARBA" id="ARBA00023043"/>
    </source>
</evidence>
<protein>
    <submittedName>
        <fullName evidence="5">Ankyrin repeat-containing domain protein</fullName>
    </submittedName>
</protein>
<dbReference type="InterPro" id="IPR050889">
    <property type="entry name" value="Dendritic_Spine_Reg/Scaffold"/>
</dbReference>
<dbReference type="Pfam" id="PF12796">
    <property type="entry name" value="Ank_2"/>
    <property type="match status" value="2"/>
</dbReference>
<dbReference type="InterPro" id="IPR002110">
    <property type="entry name" value="Ankyrin_rpt"/>
</dbReference>
<keyword evidence="6" id="KW-1185">Reference proteome</keyword>
<proteinExistence type="predicted"/>
<evidence type="ECO:0000256" key="3">
    <source>
        <dbReference type="PROSITE-ProRule" id="PRU00023"/>
    </source>
</evidence>
<comment type="caution">
    <text evidence="5">The sequence shown here is derived from an EMBL/GenBank/DDBJ whole genome shotgun (WGS) entry which is preliminary data.</text>
</comment>
<dbReference type="AlphaFoldDB" id="A0AA40CW07"/>
<gene>
    <name evidence="5" type="ORF">B0T16DRAFT_455059</name>
</gene>
<dbReference type="PROSITE" id="PS50088">
    <property type="entry name" value="ANK_REPEAT"/>
    <property type="match status" value="2"/>
</dbReference>
<dbReference type="PANTHER" id="PTHR24166">
    <property type="entry name" value="ROLLING PEBBLES, ISOFORM B"/>
    <property type="match status" value="1"/>
</dbReference>
<evidence type="ECO:0000313" key="5">
    <source>
        <dbReference type="EMBL" id="KAK0652717.1"/>
    </source>
</evidence>
<name>A0AA40CW07_9PEZI</name>
<dbReference type="SUPFAM" id="SSF48403">
    <property type="entry name" value="Ankyrin repeat"/>
    <property type="match status" value="1"/>
</dbReference>
<feature type="repeat" description="ANK" evidence="3">
    <location>
        <begin position="146"/>
        <end position="178"/>
    </location>
</feature>
<reference evidence="5" key="1">
    <citation type="submission" date="2023-06" db="EMBL/GenBank/DDBJ databases">
        <title>Genome-scale phylogeny and comparative genomics of the fungal order Sordariales.</title>
        <authorList>
            <consortium name="Lawrence Berkeley National Laboratory"/>
            <person name="Hensen N."/>
            <person name="Bonometti L."/>
            <person name="Westerberg I."/>
            <person name="Brannstrom I.O."/>
            <person name="Guillou S."/>
            <person name="Cros-Aarteil S."/>
            <person name="Calhoun S."/>
            <person name="Haridas S."/>
            <person name="Kuo A."/>
            <person name="Mondo S."/>
            <person name="Pangilinan J."/>
            <person name="Riley R."/>
            <person name="Labutti K."/>
            <person name="Andreopoulos B."/>
            <person name="Lipzen A."/>
            <person name="Chen C."/>
            <person name="Yanf M."/>
            <person name="Daum C."/>
            <person name="Ng V."/>
            <person name="Clum A."/>
            <person name="Steindorff A."/>
            <person name="Ohm R."/>
            <person name="Martin F."/>
            <person name="Silar P."/>
            <person name="Natvig D."/>
            <person name="Lalanne C."/>
            <person name="Gautier V."/>
            <person name="Ament-Velasquez S.L."/>
            <person name="Kruys A."/>
            <person name="Hutchinson M.I."/>
            <person name="Powell A.J."/>
            <person name="Barry K."/>
            <person name="Miller A.N."/>
            <person name="Grigoriev I.V."/>
            <person name="Debuchy R."/>
            <person name="Gladieux P."/>
            <person name="Thoren M.H."/>
            <person name="Johannesson H."/>
        </authorList>
    </citation>
    <scope>NUCLEOTIDE SEQUENCE</scope>
    <source>
        <strain evidence="5">SMH2532-1</strain>
    </source>
</reference>
<evidence type="ECO:0000313" key="6">
    <source>
        <dbReference type="Proteomes" id="UP001174936"/>
    </source>
</evidence>
<evidence type="ECO:0000256" key="1">
    <source>
        <dbReference type="ARBA" id="ARBA00022737"/>
    </source>
</evidence>
<dbReference type="SMART" id="SM00248">
    <property type="entry name" value="ANK"/>
    <property type="match status" value="5"/>
</dbReference>
<keyword evidence="1" id="KW-0677">Repeat</keyword>
<dbReference type="PANTHER" id="PTHR24166:SF48">
    <property type="entry name" value="PROTEIN VAPYRIN"/>
    <property type="match status" value="1"/>
</dbReference>
<dbReference type="Proteomes" id="UP001174936">
    <property type="component" value="Unassembled WGS sequence"/>
</dbReference>
<dbReference type="Gene3D" id="1.25.40.20">
    <property type="entry name" value="Ankyrin repeat-containing domain"/>
    <property type="match status" value="2"/>
</dbReference>
<feature type="region of interest" description="Disordered" evidence="4">
    <location>
        <begin position="1"/>
        <end position="23"/>
    </location>
</feature>
<accession>A0AA40CW07</accession>
<evidence type="ECO:0000256" key="4">
    <source>
        <dbReference type="SAM" id="MobiDB-lite"/>
    </source>
</evidence>
<dbReference type="EMBL" id="JAULSV010000002">
    <property type="protein sequence ID" value="KAK0652717.1"/>
    <property type="molecule type" value="Genomic_DNA"/>
</dbReference>
<dbReference type="PROSITE" id="PS50297">
    <property type="entry name" value="ANK_REP_REGION"/>
    <property type="match status" value="2"/>
</dbReference>
<dbReference type="InterPro" id="IPR036770">
    <property type="entry name" value="Ankyrin_rpt-contain_sf"/>
</dbReference>